<keyword evidence="3 5" id="KW-1133">Transmembrane helix</keyword>
<dbReference type="InterPro" id="IPR036259">
    <property type="entry name" value="MFS_trans_sf"/>
</dbReference>
<dbReference type="SUPFAM" id="SSF103473">
    <property type="entry name" value="MFS general substrate transporter"/>
    <property type="match status" value="1"/>
</dbReference>
<evidence type="ECO:0000256" key="3">
    <source>
        <dbReference type="ARBA" id="ARBA00022989"/>
    </source>
</evidence>
<protein>
    <submittedName>
        <fullName evidence="7">Zinc metalloproteinase nas-13</fullName>
    </submittedName>
</protein>
<evidence type="ECO:0000256" key="1">
    <source>
        <dbReference type="ARBA" id="ARBA00004141"/>
    </source>
</evidence>
<evidence type="ECO:0000313" key="8">
    <source>
        <dbReference type="Proteomes" id="UP000326759"/>
    </source>
</evidence>
<sequence length="135" mass="14515">MTDTTIRVGRRSFTCFCFLLGGICVISVAYVPSALLGLNLTLGLIGVACMSVAFCLVYILSAELVPTSVRNISVGTSSMFARIGSAIAPYIVDLLLHLSYFGILAIIAGLLCLLLPETRNKKLPESIQEIELMSR</sequence>
<keyword evidence="4 5" id="KW-0472">Membrane</keyword>
<dbReference type="GO" id="GO:0016020">
    <property type="term" value="C:membrane"/>
    <property type="evidence" value="ECO:0007669"/>
    <property type="project" value="UniProtKB-SubCell"/>
</dbReference>
<dbReference type="Gene3D" id="1.20.1250.20">
    <property type="entry name" value="MFS general substrate transporter like domains"/>
    <property type="match status" value="1"/>
</dbReference>
<keyword evidence="2 5" id="KW-0812">Transmembrane</keyword>
<dbReference type="InterPro" id="IPR020846">
    <property type="entry name" value="MFS_dom"/>
</dbReference>
<evidence type="ECO:0000256" key="2">
    <source>
        <dbReference type="ARBA" id="ARBA00022692"/>
    </source>
</evidence>
<evidence type="ECO:0000259" key="6">
    <source>
        <dbReference type="PROSITE" id="PS50850"/>
    </source>
</evidence>
<feature type="transmembrane region" description="Helical" evidence="5">
    <location>
        <begin position="12"/>
        <end position="31"/>
    </location>
</feature>
<dbReference type="Pfam" id="PF07690">
    <property type="entry name" value="MFS_1"/>
    <property type="match status" value="1"/>
</dbReference>
<dbReference type="Proteomes" id="UP000326759">
    <property type="component" value="Unassembled WGS sequence"/>
</dbReference>
<dbReference type="PANTHER" id="PTHR24064">
    <property type="entry name" value="SOLUTE CARRIER FAMILY 22 MEMBER"/>
    <property type="match status" value="1"/>
</dbReference>
<dbReference type="AlphaFoldDB" id="A0A5N5SUQ2"/>
<dbReference type="GO" id="GO:0022857">
    <property type="term" value="F:transmembrane transporter activity"/>
    <property type="evidence" value="ECO:0007669"/>
    <property type="project" value="InterPro"/>
</dbReference>
<feature type="transmembrane region" description="Helical" evidence="5">
    <location>
        <begin position="72"/>
        <end position="92"/>
    </location>
</feature>
<keyword evidence="8" id="KW-1185">Reference proteome</keyword>
<dbReference type="OrthoDB" id="6432455at2759"/>
<evidence type="ECO:0000313" key="7">
    <source>
        <dbReference type="EMBL" id="KAB7497737.1"/>
    </source>
</evidence>
<dbReference type="EMBL" id="SEYY01019970">
    <property type="protein sequence ID" value="KAB7497737.1"/>
    <property type="molecule type" value="Genomic_DNA"/>
</dbReference>
<dbReference type="InterPro" id="IPR011701">
    <property type="entry name" value="MFS"/>
</dbReference>
<dbReference type="PROSITE" id="PS50850">
    <property type="entry name" value="MFS"/>
    <property type="match status" value="1"/>
</dbReference>
<name>A0A5N5SUQ2_9CRUS</name>
<comment type="subcellular location">
    <subcellularLocation>
        <location evidence="1">Membrane</location>
        <topology evidence="1">Multi-pass membrane protein</topology>
    </subcellularLocation>
</comment>
<feature type="transmembrane region" description="Helical" evidence="5">
    <location>
        <begin position="37"/>
        <end position="60"/>
    </location>
</feature>
<proteinExistence type="predicted"/>
<accession>A0A5N5SUQ2</accession>
<gene>
    <name evidence="7" type="ORF">Anas_13549</name>
</gene>
<comment type="caution">
    <text evidence="7">The sequence shown here is derived from an EMBL/GenBank/DDBJ whole genome shotgun (WGS) entry which is preliminary data.</text>
</comment>
<evidence type="ECO:0000256" key="4">
    <source>
        <dbReference type="ARBA" id="ARBA00023136"/>
    </source>
</evidence>
<evidence type="ECO:0000256" key="5">
    <source>
        <dbReference type="SAM" id="Phobius"/>
    </source>
</evidence>
<reference evidence="7 8" key="1">
    <citation type="journal article" date="2019" name="PLoS Biol.">
        <title>Sex chromosomes control vertical transmission of feminizing Wolbachia symbionts in an isopod.</title>
        <authorList>
            <person name="Becking T."/>
            <person name="Chebbi M.A."/>
            <person name="Giraud I."/>
            <person name="Moumen B."/>
            <person name="Laverre T."/>
            <person name="Caubet Y."/>
            <person name="Peccoud J."/>
            <person name="Gilbert C."/>
            <person name="Cordaux R."/>
        </authorList>
    </citation>
    <scope>NUCLEOTIDE SEQUENCE [LARGE SCALE GENOMIC DNA]</scope>
    <source>
        <strain evidence="7">ANa2</strain>
        <tissue evidence="7">Whole body excluding digestive tract and cuticle</tissue>
    </source>
</reference>
<feature type="transmembrane region" description="Helical" evidence="5">
    <location>
        <begin position="98"/>
        <end position="116"/>
    </location>
</feature>
<organism evidence="7 8">
    <name type="scientific">Armadillidium nasatum</name>
    <dbReference type="NCBI Taxonomy" id="96803"/>
    <lineage>
        <taxon>Eukaryota</taxon>
        <taxon>Metazoa</taxon>
        <taxon>Ecdysozoa</taxon>
        <taxon>Arthropoda</taxon>
        <taxon>Crustacea</taxon>
        <taxon>Multicrustacea</taxon>
        <taxon>Malacostraca</taxon>
        <taxon>Eumalacostraca</taxon>
        <taxon>Peracarida</taxon>
        <taxon>Isopoda</taxon>
        <taxon>Oniscidea</taxon>
        <taxon>Crinocheta</taxon>
        <taxon>Armadillidiidae</taxon>
        <taxon>Armadillidium</taxon>
    </lineage>
</organism>
<feature type="domain" description="Major facilitator superfamily (MFS) profile" evidence="6">
    <location>
        <begin position="1"/>
        <end position="120"/>
    </location>
</feature>